<evidence type="ECO:0000256" key="2">
    <source>
        <dbReference type="ARBA" id="ARBA00022729"/>
    </source>
</evidence>
<comment type="similarity">
    <text evidence="1 3">Belongs to the peptidase S8 family.</text>
</comment>
<dbReference type="InterPro" id="IPR036852">
    <property type="entry name" value="Peptidase_S8/S53_dom_sf"/>
</dbReference>
<dbReference type="SUPFAM" id="SSF52743">
    <property type="entry name" value="Subtilisin-like"/>
    <property type="match status" value="1"/>
</dbReference>
<dbReference type="Pfam" id="PF00082">
    <property type="entry name" value="Peptidase_S8"/>
    <property type="match status" value="1"/>
</dbReference>
<dbReference type="Gene3D" id="2.60.40.2310">
    <property type="match status" value="1"/>
</dbReference>
<dbReference type="InterPro" id="IPR045051">
    <property type="entry name" value="SBT"/>
</dbReference>
<name>A0AA89B7V8_9ASTE</name>
<comment type="caution">
    <text evidence="3">Lacks conserved residue(s) required for the propagation of feature annotation.</text>
</comment>
<dbReference type="PANTHER" id="PTHR10795">
    <property type="entry name" value="PROPROTEIN CONVERTASE SUBTILISIN/KEXIN"/>
    <property type="match status" value="1"/>
</dbReference>
<accession>A0AA89B7V8</accession>
<evidence type="ECO:0000259" key="5">
    <source>
        <dbReference type="Pfam" id="PF17766"/>
    </source>
</evidence>
<dbReference type="Proteomes" id="UP001188597">
    <property type="component" value="Unassembled WGS sequence"/>
</dbReference>
<proteinExistence type="inferred from homology"/>
<keyword evidence="2" id="KW-0732">Signal</keyword>
<feature type="domain" description="Peptidase S8/S53" evidence="4">
    <location>
        <begin position="14"/>
        <end position="310"/>
    </location>
</feature>
<dbReference type="GO" id="GO:0006508">
    <property type="term" value="P:proteolysis"/>
    <property type="evidence" value="ECO:0007669"/>
    <property type="project" value="InterPro"/>
</dbReference>
<keyword evidence="7" id="KW-1185">Reference proteome</keyword>
<reference evidence="6" key="1">
    <citation type="submission" date="2022-12" db="EMBL/GenBank/DDBJ databases">
        <title>Draft genome assemblies for two species of Escallonia (Escalloniales).</title>
        <authorList>
            <person name="Chanderbali A."/>
            <person name="Dervinis C."/>
            <person name="Anghel I."/>
            <person name="Soltis D."/>
            <person name="Soltis P."/>
            <person name="Zapata F."/>
        </authorList>
    </citation>
    <scope>NUCLEOTIDE SEQUENCE</scope>
    <source>
        <strain evidence="6">UCBG64.0493</strain>
        <tissue evidence="6">Leaf</tissue>
    </source>
</reference>
<evidence type="ECO:0000256" key="3">
    <source>
        <dbReference type="PROSITE-ProRule" id="PRU01240"/>
    </source>
</evidence>
<organism evidence="6 7">
    <name type="scientific">Escallonia herrerae</name>
    <dbReference type="NCBI Taxonomy" id="1293975"/>
    <lineage>
        <taxon>Eukaryota</taxon>
        <taxon>Viridiplantae</taxon>
        <taxon>Streptophyta</taxon>
        <taxon>Embryophyta</taxon>
        <taxon>Tracheophyta</taxon>
        <taxon>Spermatophyta</taxon>
        <taxon>Magnoliopsida</taxon>
        <taxon>eudicotyledons</taxon>
        <taxon>Gunneridae</taxon>
        <taxon>Pentapetalae</taxon>
        <taxon>asterids</taxon>
        <taxon>campanulids</taxon>
        <taxon>Escalloniales</taxon>
        <taxon>Escalloniaceae</taxon>
        <taxon>Escallonia</taxon>
    </lineage>
</organism>
<dbReference type="Gene3D" id="3.50.30.30">
    <property type="match status" value="1"/>
</dbReference>
<dbReference type="InterPro" id="IPR000209">
    <property type="entry name" value="Peptidase_S8/S53_dom"/>
</dbReference>
<dbReference type="EMBL" id="JAVXUP010000305">
    <property type="protein sequence ID" value="KAK3031440.1"/>
    <property type="molecule type" value="Genomic_DNA"/>
</dbReference>
<feature type="domain" description="Subtilisin-like protease fibronectin type-III" evidence="5">
    <location>
        <begin position="409"/>
        <end position="507"/>
    </location>
</feature>
<dbReference type="CDD" id="cd02120">
    <property type="entry name" value="PA_subtilisin_like"/>
    <property type="match status" value="1"/>
</dbReference>
<dbReference type="GO" id="GO:0004252">
    <property type="term" value="F:serine-type endopeptidase activity"/>
    <property type="evidence" value="ECO:0007669"/>
    <property type="project" value="InterPro"/>
</dbReference>
<protein>
    <submittedName>
        <fullName evidence="6">Uncharacterized protein</fullName>
    </submittedName>
</protein>
<comment type="caution">
    <text evidence="6">The sequence shown here is derived from an EMBL/GenBank/DDBJ whole genome shotgun (WGS) entry which is preliminary data.</text>
</comment>
<dbReference type="Gene3D" id="3.40.50.200">
    <property type="entry name" value="Peptidase S8/S53 domain"/>
    <property type="match status" value="2"/>
</dbReference>
<dbReference type="InterPro" id="IPR041469">
    <property type="entry name" value="Subtilisin-like_FN3"/>
</dbReference>
<gene>
    <name evidence="6" type="ORF">RJ639_035263</name>
</gene>
<evidence type="ECO:0000313" key="7">
    <source>
        <dbReference type="Proteomes" id="UP001188597"/>
    </source>
</evidence>
<evidence type="ECO:0000256" key="1">
    <source>
        <dbReference type="ARBA" id="ARBA00011073"/>
    </source>
</evidence>
<dbReference type="AlphaFoldDB" id="A0AA89B7V8"/>
<sequence>MGSLSQGFHFLSPRDDYNHGTHTASIAVGSVVSNLTYDFFGGETNTIRGGAPYARLAVYKTCWFNKCSCADITKAFDDAIHDNVDIISMSLGQPGTETDFMKDCFSLGALHAFQNGILVTASGGNYAEPYTVSNAAPWILTVAASSINREFISEVELGNGVLVKGFAHNKDHQNSFGTIVTGRSAANEDARPEDASACKWNSLDYSRIQRKVVVCTMENWDDDKVQKSQVIADAGGRGLIIVDPYEYTQTNLGEYRLPSSVVSQEVGDKLDDYMGYYRHTALIHDTKVHFRGIKAPRMAYFSSKGPGSAPDIIKFLLFLANDFHFLATARTTDRFGEEPIQAGERDATPFDFGSGHLRPSDALRPGLVYDFNTADVIAYLCSAGVSNWQLQNLVDEDVSCPHSPVPTHNLNYPSIAVSNMKGPTTVTRTVTYLGRGTDPKKYYLDVEQPEGVNLKVQPDTLDFSDGQRTMTYTVDIQVKKRHKKGKYVFGSITWYNDRHNVRSPVAIRAV</sequence>
<dbReference type="Pfam" id="PF17766">
    <property type="entry name" value="fn3_6"/>
    <property type="match status" value="1"/>
</dbReference>
<dbReference type="PROSITE" id="PS51892">
    <property type="entry name" value="SUBTILASE"/>
    <property type="match status" value="1"/>
</dbReference>
<evidence type="ECO:0000259" key="4">
    <source>
        <dbReference type="Pfam" id="PF00082"/>
    </source>
</evidence>
<evidence type="ECO:0000313" key="6">
    <source>
        <dbReference type="EMBL" id="KAK3031440.1"/>
    </source>
</evidence>